<keyword evidence="4" id="KW-0788">Thiol protease</keyword>
<dbReference type="PANTHER" id="PTHR47359">
    <property type="entry name" value="PEPTIDOGLYCAN DL-ENDOPEPTIDASE CWLO"/>
    <property type="match status" value="1"/>
</dbReference>
<dbReference type="InterPro" id="IPR038765">
    <property type="entry name" value="Papain-like_cys_pep_sf"/>
</dbReference>
<evidence type="ECO:0000313" key="10">
    <source>
        <dbReference type="Proteomes" id="UP000199405"/>
    </source>
</evidence>
<feature type="compositionally biased region" description="Low complexity" evidence="6">
    <location>
        <begin position="506"/>
        <end position="545"/>
    </location>
</feature>
<organism evidence="9 10">
    <name type="scientific">Micromonospora tulbaghiae</name>
    <dbReference type="NCBI Taxonomy" id="479978"/>
    <lineage>
        <taxon>Bacteria</taxon>
        <taxon>Bacillati</taxon>
        <taxon>Actinomycetota</taxon>
        <taxon>Actinomycetes</taxon>
        <taxon>Micromonosporales</taxon>
        <taxon>Micromonosporaceae</taxon>
        <taxon>Micromonospora</taxon>
    </lineage>
</organism>
<dbReference type="InterPro" id="IPR000064">
    <property type="entry name" value="NLP_P60_dom"/>
</dbReference>
<reference evidence="9 10" key="1">
    <citation type="submission" date="2016-06" db="EMBL/GenBank/DDBJ databases">
        <authorList>
            <person name="Varghese N."/>
            <person name="Submissions Spin"/>
        </authorList>
    </citation>
    <scope>NUCLEOTIDE SEQUENCE [LARGE SCALE GENOMIC DNA]</scope>
    <source>
        <strain evidence="9 10">DSM 45142</strain>
    </source>
</reference>
<evidence type="ECO:0000256" key="7">
    <source>
        <dbReference type="SAM" id="SignalP"/>
    </source>
</evidence>
<feature type="compositionally biased region" description="Pro residues" evidence="6">
    <location>
        <begin position="436"/>
        <end position="483"/>
    </location>
</feature>
<feature type="domain" description="NlpC/P60" evidence="8">
    <location>
        <begin position="307"/>
        <end position="436"/>
    </location>
</feature>
<comment type="caution">
    <text evidence="9">The sequence shown here is derived from an EMBL/GenBank/DDBJ whole genome shotgun (WGS) entry which is preliminary data.</text>
</comment>
<feature type="compositionally biased region" description="Pro residues" evidence="6">
    <location>
        <begin position="491"/>
        <end position="505"/>
    </location>
</feature>
<keyword evidence="2" id="KW-0645">Protease</keyword>
<evidence type="ECO:0000256" key="5">
    <source>
        <dbReference type="SAM" id="Coils"/>
    </source>
</evidence>
<feature type="signal peptide" evidence="7">
    <location>
        <begin position="1"/>
        <end position="29"/>
    </location>
</feature>
<evidence type="ECO:0000256" key="4">
    <source>
        <dbReference type="ARBA" id="ARBA00022807"/>
    </source>
</evidence>
<keyword evidence="5" id="KW-0175">Coiled coil</keyword>
<name>A0ABY0KFP6_9ACTN</name>
<evidence type="ECO:0000313" key="9">
    <source>
        <dbReference type="EMBL" id="SCE66440.1"/>
    </source>
</evidence>
<dbReference type="PANTHER" id="PTHR47359:SF3">
    <property type="entry name" value="NLP_P60 DOMAIN-CONTAINING PROTEIN-RELATED"/>
    <property type="match status" value="1"/>
</dbReference>
<sequence length="545" mass="55712">MISPILRPALWSALLGAVAAAALATPAWADPLPDVVPDTGSRPQVTGPLQLPGSSGAVRGAPGTVPGVPGTVPGLPGTVPGVPGTVPGVPGTVPGLPGVTAPGGTAGLPGTTGVTNPADGPLIAQINQLDARVTLLGEELLRIKTERDAAQTELTQSAARLTEAQDALRRAQDNAKSAAADAVKADAALPPGEFGASLREFANLQRITRGDKAEGATTSVTGELLRATSAEQIAREAHESARRRATEKATEFTRAETDLRKQETALVSLRKENAAKLLEIERLADAAEQRLGTSYVVDQSIDGLVADPRALAAVRYALAQLGDPYLWAAEGPDRFDCSGLMLASYQAAGYRGLPRVAKDQYFATRSRTVPPNALLPGDLLFFASGSSWTSVHHVAMYIGNGKMVEAPRTGDVVKISVVRWSRLYAATRVIGAVPAPATPAPPPTVPATPKPSTTPKPTPTTPKPSTTPKPTPTTPKPTTPTPKPTTSSPAPSTPPPSPTDSPDPTPSQSASAEPDTSSAAPSSSSVAPSNSTSGSGSASPSSSAD</sequence>
<evidence type="ECO:0000259" key="8">
    <source>
        <dbReference type="PROSITE" id="PS51935"/>
    </source>
</evidence>
<evidence type="ECO:0000256" key="2">
    <source>
        <dbReference type="ARBA" id="ARBA00022670"/>
    </source>
</evidence>
<dbReference type="PROSITE" id="PS51935">
    <property type="entry name" value="NLPC_P60"/>
    <property type="match status" value="1"/>
</dbReference>
<dbReference type="EMBL" id="FMCQ01000001">
    <property type="protein sequence ID" value="SCE66440.1"/>
    <property type="molecule type" value="Genomic_DNA"/>
</dbReference>
<dbReference type="PRINTS" id="PR01217">
    <property type="entry name" value="PRICHEXTENSN"/>
</dbReference>
<dbReference type="Pfam" id="PF00877">
    <property type="entry name" value="NLPC_P60"/>
    <property type="match status" value="1"/>
</dbReference>
<gene>
    <name evidence="9" type="ORF">GA0070562_1471</name>
</gene>
<keyword evidence="7" id="KW-0732">Signal</keyword>
<evidence type="ECO:0000256" key="6">
    <source>
        <dbReference type="SAM" id="MobiDB-lite"/>
    </source>
</evidence>
<keyword evidence="3" id="KW-0378">Hydrolase</keyword>
<dbReference type="Proteomes" id="UP000199405">
    <property type="component" value="Unassembled WGS sequence"/>
</dbReference>
<keyword evidence="10" id="KW-1185">Reference proteome</keyword>
<feature type="region of interest" description="Disordered" evidence="6">
    <location>
        <begin position="433"/>
        <end position="545"/>
    </location>
</feature>
<dbReference type="InterPro" id="IPR051794">
    <property type="entry name" value="PG_Endopeptidase_C40"/>
</dbReference>
<feature type="coiled-coil region" evidence="5">
    <location>
        <begin position="154"/>
        <end position="181"/>
    </location>
</feature>
<evidence type="ECO:0000256" key="3">
    <source>
        <dbReference type="ARBA" id="ARBA00022801"/>
    </source>
</evidence>
<dbReference type="Gene3D" id="3.90.1720.10">
    <property type="entry name" value="endopeptidase domain like (from Nostoc punctiforme)"/>
    <property type="match status" value="1"/>
</dbReference>
<accession>A0ABY0KFP6</accession>
<protein>
    <submittedName>
        <fullName evidence="9">NlpC/P60 family protein</fullName>
    </submittedName>
</protein>
<feature type="chain" id="PRO_5047153266" evidence="7">
    <location>
        <begin position="30"/>
        <end position="545"/>
    </location>
</feature>
<comment type="similarity">
    <text evidence="1">Belongs to the peptidase C40 family.</text>
</comment>
<evidence type="ECO:0000256" key="1">
    <source>
        <dbReference type="ARBA" id="ARBA00007074"/>
    </source>
</evidence>
<proteinExistence type="inferred from homology"/>
<dbReference type="SUPFAM" id="SSF54001">
    <property type="entry name" value="Cysteine proteinases"/>
    <property type="match status" value="1"/>
</dbReference>